<protein>
    <submittedName>
        <fullName evidence="4">Uncharacterized protein</fullName>
    </submittedName>
</protein>
<evidence type="ECO:0000256" key="2">
    <source>
        <dbReference type="SAM" id="Phobius"/>
    </source>
</evidence>
<evidence type="ECO:0000256" key="1">
    <source>
        <dbReference type="SAM" id="MobiDB-lite"/>
    </source>
</evidence>
<feature type="chain" id="PRO_5003241462" evidence="3">
    <location>
        <begin position="28"/>
        <end position="176"/>
    </location>
</feature>
<dbReference type="HOGENOM" id="CLU_1526739_0_0_1"/>
<sequence length="176" mass="19754">MNFNSGRRNVLIWWFLTVIVIDGQGQAGPDMDEFEQYNGNEFILRPGLGPRPQRQPSAMDPFSRMGEEIMLGIQNLRSMIDSDYTRSSYGGGGDYSSSGGYEEGGCCGKLDFHTFVPGFVLLAVSYFLFFLLNATVTSGRRRRMVTSSKEEEENNSRCCNGSIPMRKRRSQGMELA</sequence>
<dbReference type="InParanoid" id="E9GTX4"/>
<evidence type="ECO:0000313" key="4">
    <source>
        <dbReference type="EMBL" id="EFX77069.1"/>
    </source>
</evidence>
<dbReference type="AlphaFoldDB" id="E9GTX4"/>
<dbReference type="EMBL" id="GL732565">
    <property type="protein sequence ID" value="EFX77069.1"/>
    <property type="molecule type" value="Genomic_DNA"/>
</dbReference>
<keyword evidence="3" id="KW-0732">Signal</keyword>
<dbReference type="KEGG" id="dpx:DAPPUDRAFT_321791"/>
<gene>
    <name evidence="4" type="ORF">DAPPUDRAFT_321791</name>
</gene>
<evidence type="ECO:0000313" key="5">
    <source>
        <dbReference type="Proteomes" id="UP000000305"/>
    </source>
</evidence>
<evidence type="ECO:0000256" key="3">
    <source>
        <dbReference type="SAM" id="SignalP"/>
    </source>
</evidence>
<feature type="transmembrane region" description="Helical" evidence="2">
    <location>
        <begin position="115"/>
        <end position="134"/>
    </location>
</feature>
<name>E9GTX4_DAPPU</name>
<organism evidence="4 5">
    <name type="scientific">Daphnia pulex</name>
    <name type="common">Water flea</name>
    <dbReference type="NCBI Taxonomy" id="6669"/>
    <lineage>
        <taxon>Eukaryota</taxon>
        <taxon>Metazoa</taxon>
        <taxon>Ecdysozoa</taxon>
        <taxon>Arthropoda</taxon>
        <taxon>Crustacea</taxon>
        <taxon>Branchiopoda</taxon>
        <taxon>Diplostraca</taxon>
        <taxon>Cladocera</taxon>
        <taxon>Anomopoda</taxon>
        <taxon>Daphniidae</taxon>
        <taxon>Daphnia</taxon>
    </lineage>
</organism>
<dbReference type="Proteomes" id="UP000000305">
    <property type="component" value="Unassembled WGS sequence"/>
</dbReference>
<feature type="region of interest" description="Disordered" evidence="1">
    <location>
        <begin position="144"/>
        <end position="176"/>
    </location>
</feature>
<keyword evidence="2" id="KW-1133">Transmembrane helix</keyword>
<keyword evidence="2" id="KW-0812">Transmembrane</keyword>
<keyword evidence="5" id="KW-1185">Reference proteome</keyword>
<accession>E9GTX4</accession>
<feature type="signal peptide" evidence="3">
    <location>
        <begin position="1"/>
        <end position="27"/>
    </location>
</feature>
<proteinExistence type="predicted"/>
<reference evidence="4 5" key="1">
    <citation type="journal article" date="2011" name="Science">
        <title>The ecoresponsive genome of Daphnia pulex.</title>
        <authorList>
            <person name="Colbourne J.K."/>
            <person name="Pfrender M.E."/>
            <person name="Gilbert D."/>
            <person name="Thomas W.K."/>
            <person name="Tucker A."/>
            <person name="Oakley T.H."/>
            <person name="Tokishita S."/>
            <person name="Aerts A."/>
            <person name="Arnold G.J."/>
            <person name="Basu M.K."/>
            <person name="Bauer D.J."/>
            <person name="Caceres C.E."/>
            <person name="Carmel L."/>
            <person name="Casola C."/>
            <person name="Choi J.H."/>
            <person name="Detter J.C."/>
            <person name="Dong Q."/>
            <person name="Dusheyko S."/>
            <person name="Eads B.D."/>
            <person name="Frohlich T."/>
            <person name="Geiler-Samerotte K.A."/>
            <person name="Gerlach D."/>
            <person name="Hatcher P."/>
            <person name="Jogdeo S."/>
            <person name="Krijgsveld J."/>
            <person name="Kriventseva E.V."/>
            <person name="Kultz D."/>
            <person name="Laforsch C."/>
            <person name="Lindquist E."/>
            <person name="Lopez J."/>
            <person name="Manak J.R."/>
            <person name="Muller J."/>
            <person name="Pangilinan J."/>
            <person name="Patwardhan R.P."/>
            <person name="Pitluck S."/>
            <person name="Pritham E.J."/>
            <person name="Rechtsteiner A."/>
            <person name="Rho M."/>
            <person name="Rogozin I.B."/>
            <person name="Sakarya O."/>
            <person name="Salamov A."/>
            <person name="Schaack S."/>
            <person name="Shapiro H."/>
            <person name="Shiga Y."/>
            <person name="Skalitzky C."/>
            <person name="Smith Z."/>
            <person name="Souvorov A."/>
            <person name="Sung W."/>
            <person name="Tang Z."/>
            <person name="Tsuchiya D."/>
            <person name="Tu H."/>
            <person name="Vos H."/>
            <person name="Wang M."/>
            <person name="Wolf Y.I."/>
            <person name="Yamagata H."/>
            <person name="Yamada T."/>
            <person name="Ye Y."/>
            <person name="Shaw J.R."/>
            <person name="Andrews J."/>
            <person name="Crease T.J."/>
            <person name="Tang H."/>
            <person name="Lucas S.M."/>
            <person name="Robertson H.M."/>
            <person name="Bork P."/>
            <person name="Koonin E.V."/>
            <person name="Zdobnov E.M."/>
            <person name="Grigoriev I.V."/>
            <person name="Lynch M."/>
            <person name="Boore J.L."/>
        </authorList>
    </citation>
    <scope>NUCLEOTIDE SEQUENCE [LARGE SCALE GENOMIC DNA]</scope>
</reference>
<dbReference type="OrthoDB" id="10510955at2759"/>
<keyword evidence="2" id="KW-0472">Membrane</keyword>